<dbReference type="AlphaFoldDB" id="A0A9W7FE56"/>
<evidence type="ECO:0000256" key="8">
    <source>
        <dbReference type="ARBA" id="ARBA00035585"/>
    </source>
</evidence>
<dbReference type="PANTHER" id="PTHR28259:SF1">
    <property type="entry name" value="FLUORIDE EXPORT PROTEIN 1-RELATED"/>
    <property type="match status" value="1"/>
</dbReference>
<evidence type="ECO:0000256" key="9">
    <source>
        <dbReference type="SAM" id="Phobius"/>
    </source>
</evidence>
<feature type="transmembrane region" description="Helical" evidence="9">
    <location>
        <begin position="84"/>
        <end position="102"/>
    </location>
</feature>
<evidence type="ECO:0000256" key="1">
    <source>
        <dbReference type="ARBA" id="ARBA00002598"/>
    </source>
</evidence>
<accession>A0A9W7FE56</accession>
<name>A0A9W7FE56_9STRA</name>
<reference evidence="11" key="1">
    <citation type="journal article" date="2023" name="Commun. Biol.">
        <title>Genome analysis of Parmales, the sister group of diatoms, reveals the evolutionary specialization of diatoms from phago-mixotrophs to photoautotrophs.</title>
        <authorList>
            <person name="Ban H."/>
            <person name="Sato S."/>
            <person name="Yoshikawa S."/>
            <person name="Yamada K."/>
            <person name="Nakamura Y."/>
            <person name="Ichinomiya M."/>
            <person name="Sato N."/>
            <person name="Blanc-Mathieu R."/>
            <person name="Endo H."/>
            <person name="Kuwata A."/>
            <person name="Ogata H."/>
        </authorList>
    </citation>
    <scope>NUCLEOTIDE SEQUENCE [LARGE SCALE GENOMIC DNA]</scope>
    <source>
        <strain evidence="11">NIES 3700</strain>
    </source>
</reference>
<evidence type="ECO:0000256" key="7">
    <source>
        <dbReference type="ARBA" id="ARBA00035120"/>
    </source>
</evidence>
<evidence type="ECO:0000256" key="6">
    <source>
        <dbReference type="ARBA" id="ARBA00023136"/>
    </source>
</evidence>
<dbReference type="PANTHER" id="PTHR28259">
    <property type="entry name" value="FLUORIDE EXPORT PROTEIN 1-RELATED"/>
    <property type="match status" value="1"/>
</dbReference>
<keyword evidence="4 9" id="KW-0812">Transmembrane</keyword>
<comment type="subcellular location">
    <subcellularLocation>
        <location evidence="2">Cell membrane</location>
        <topology evidence="2">Multi-pass membrane protein</topology>
    </subcellularLocation>
</comment>
<keyword evidence="6 9" id="KW-0472">Membrane</keyword>
<evidence type="ECO:0000256" key="5">
    <source>
        <dbReference type="ARBA" id="ARBA00022989"/>
    </source>
</evidence>
<gene>
    <name evidence="10" type="ORF">TrLO_g11164</name>
</gene>
<dbReference type="InterPro" id="IPR003691">
    <property type="entry name" value="FluC"/>
</dbReference>
<dbReference type="HAMAP" id="MF_00454">
    <property type="entry name" value="FluC"/>
    <property type="match status" value="1"/>
</dbReference>
<keyword evidence="3" id="KW-1003">Cell membrane</keyword>
<evidence type="ECO:0000256" key="4">
    <source>
        <dbReference type="ARBA" id="ARBA00022692"/>
    </source>
</evidence>
<comment type="function">
    <text evidence="1">Fluoride channel required for the rapid expulsion of cytoplasmic fluoride.</text>
</comment>
<dbReference type="EMBL" id="BRXW01000150">
    <property type="protein sequence ID" value="GMI10510.1"/>
    <property type="molecule type" value="Genomic_DNA"/>
</dbReference>
<dbReference type="Pfam" id="PF02537">
    <property type="entry name" value="CRCB"/>
    <property type="match status" value="1"/>
</dbReference>
<evidence type="ECO:0000256" key="3">
    <source>
        <dbReference type="ARBA" id="ARBA00022475"/>
    </source>
</evidence>
<keyword evidence="11" id="KW-1185">Reference proteome</keyword>
<keyword evidence="5 9" id="KW-1133">Transmembrane helix</keyword>
<evidence type="ECO:0008006" key="12">
    <source>
        <dbReference type="Google" id="ProtNLM"/>
    </source>
</evidence>
<feature type="transmembrane region" description="Helical" evidence="9">
    <location>
        <begin position="122"/>
        <end position="144"/>
    </location>
</feature>
<evidence type="ECO:0000313" key="11">
    <source>
        <dbReference type="Proteomes" id="UP001165122"/>
    </source>
</evidence>
<protein>
    <recommendedName>
        <fullName evidence="12">Fluoride ion transporter CrcB</fullName>
    </recommendedName>
</protein>
<proteinExistence type="inferred from homology"/>
<evidence type="ECO:0000313" key="10">
    <source>
        <dbReference type="EMBL" id="GMI10510.1"/>
    </source>
</evidence>
<organism evidence="10 11">
    <name type="scientific">Triparma laevis f. longispina</name>
    <dbReference type="NCBI Taxonomy" id="1714387"/>
    <lineage>
        <taxon>Eukaryota</taxon>
        <taxon>Sar</taxon>
        <taxon>Stramenopiles</taxon>
        <taxon>Ochrophyta</taxon>
        <taxon>Bolidophyceae</taxon>
        <taxon>Parmales</taxon>
        <taxon>Triparmaceae</taxon>
        <taxon>Triparma</taxon>
    </lineage>
</organism>
<comment type="caution">
    <text evidence="10">The sequence shown here is derived from an EMBL/GenBank/DDBJ whole genome shotgun (WGS) entry which is preliminary data.</text>
</comment>
<sequence length="154" mass="16087">MILPTAIDFAALTVGASLGASTRHIISQNATKSSTFGPLHIAKINIIGSLLLGTLAGANKSSLLLPATVTPTSKPPNFLPNPRLTLLLGVGFCGSLTTFSTFSMDMITLLESGKYLTCLRYFALNNVGGVAAAGVGYFGARKLLKTWGALRVMK</sequence>
<comment type="catalytic activity">
    <reaction evidence="8">
        <text>fluoride(in) = fluoride(out)</text>
        <dbReference type="Rhea" id="RHEA:76159"/>
        <dbReference type="ChEBI" id="CHEBI:17051"/>
    </reaction>
    <physiologicalReaction direction="left-to-right" evidence="8">
        <dbReference type="Rhea" id="RHEA:76160"/>
    </physiologicalReaction>
</comment>
<dbReference type="OrthoDB" id="45404at2759"/>
<dbReference type="GO" id="GO:1903425">
    <property type="term" value="F:fluoride transmembrane transporter activity"/>
    <property type="evidence" value="ECO:0007669"/>
    <property type="project" value="TreeGrafter"/>
</dbReference>
<dbReference type="GO" id="GO:0005886">
    <property type="term" value="C:plasma membrane"/>
    <property type="evidence" value="ECO:0007669"/>
    <property type="project" value="UniProtKB-SubCell"/>
</dbReference>
<evidence type="ECO:0000256" key="2">
    <source>
        <dbReference type="ARBA" id="ARBA00004651"/>
    </source>
</evidence>
<comment type="similarity">
    <text evidence="7">Belongs to the fluoride channel Fluc/FEX (TC 1.A.43) family.</text>
</comment>
<dbReference type="Proteomes" id="UP001165122">
    <property type="component" value="Unassembled WGS sequence"/>
</dbReference>